<dbReference type="Proteomes" id="UP000223913">
    <property type="component" value="Unassembled WGS sequence"/>
</dbReference>
<dbReference type="SUPFAM" id="SSF55729">
    <property type="entry name" value="Acyl-CoA N-acyltransferases (Nat)"/>
    <property type="match status" value="1"/>
</dbReference>
<dbReference type="InterPro" id="IPR016181">
    <property type="entry name" value="Acyl_CoA_acyltransferase"/>
</dbReference>
<proteinExistence type="predicted"/>
<keyword evidence="5" id="KW-1185">Reference proteome</keyword>
<evidence type="ECO:0000313" key="4">
    <source>
        <dbReference type="EMBL" id="PHN04813.1"/>
    </source>
</evidence>
<dbReference type="PANTHER" id="PTHR43877">
    <property type="entry name" value="AMINOALKYLPHOSPHONATE N-ACETYLTRANSFERASE-RELATED-RELATED"/>
    <property type="match status" value="1"/>
</dbReference>
<dbReference type="EMBL" id="PDUD01000024">
    <property type="protein sequence ID" value="PHN04813.1"/>
    <property type="molecule type" value="Genomic_DNA"/>
</dbReference>
<evidence type="ECO:0000256" key="1">
    <source>
        <dbReference type="ARBA" id="ARBA00022679"/>
    </source>
</evidence>
<keyword evidence="2" id="KW-0012">Acyltransferase</keyword>
<dbReference type="PROSITE" id="PS51186">
    <property type="entry name" value="GNAT"/>
    <property type="match status" value="1"/>
</dbReference>
<name>A0A2D0NAK9_FLAN2</name>
<dbReference type="GO" id="GO:0016747">
    <property type="term" value="F:acyltransferase activity, transferring groups other than amino-acyl groups"/>
    <property type="evidence" value="ECO:0007669"/>
    <property type="project" value="InterPro"/>
</dbReference>
<evidence type="ECO:0000256" key="2">
    <source>
        <dbReference type="ARBA" id="ARBA00023315"/>
    </source>
</evidence>
<keyword evidence="1 4" id="KW-0808">Transferase</keyword>
<dbReference type="Pfam" id="PF00583">
    <property type="entry name" value="Acetyltransf_1"/>
    <property type="match status" value="1"/>
</dbReference>
<reference evidence="4 5" key="1">
    <citation type="submission" date="2017-10" db="EMBL/GenBank/DDBJ databases">
        <title>The draft genome sequence of Lewinella nigricans NBRC 102662.</title>
        <authorList>
            <person name="Wang K."/>
        </authorList>
    </citation>
    <scope>NUCLEOTIDE SEQUENCE [LARGE SCALE GENOMIC DNA]</scope>
    <source>
        <strain evidence="4 5">NBRC 102662</strain>
    </source>
</reference>
<dbReference type="AlphaFoldDB" id="A0A2D0NAK9"/>
<dbReference type="InterPro" id="IPR000182">
    <property type="entry name" value="GNAT_dom"/>
</dbReference>
<accession>A0A2D0NAK9</accession>
<dbReference type="Gene3D" id="3.40.630.30">
    <property type="match status" value="1"/>
</dbReference>
<evidence type="ECO:0000259" key="3">
    <source>
        <dbReference type="PROSITE" id="PS51186"/>
    </source>
</evidence>
<sequence>MQSESEFIVRNATPDEYRDVGVLMVEVYAQLAGFPSPTEQPAYYQMLRDVGTLTDRPDTELLVAAGPGNAIWGAVVYFGDMQYYGSGGTATREPNAAGFRLLAVSPAARGRGIGRRLTQACIAKARQAQRHQLIIHTTKAMMIAWGMYEKMGFQRSEDLDFMQGDLPVFGFRLMLNQKTGAD</sequence>
<organism evidence="4 5">
    <name type="scientific">Flavilitoribacter nigricans (strain ATCC 23147 / DSM 23189 / NBRC 102662 / NCIMB 1420 / SS-2)</name>
    <name type="common">Lewinella nigricans</name>
    <dbReference type="NCBI Taxonomy" id="1122177"/>
    <lineage>
        <taxon>Bacteria</taxon>
        <taxon>Pseudomonadati</taxon>
        <taxon>Bacteroidota</taxon>
        <taxon>Saprospiria</taxon>
        <taxon>Saprospirales</taxon>
        <taxon>Lewinellaceae</taxon>
        <taxon>Flavilitoribacter</taxon>
    </lineage>
</organism>
<comment type="caution">
    <text evidence="4">The sequence shown here is derived from an EMBL/GenBank/DDBJ whole genome shotgun (WGS) entry which is preliminary data.</text>
</comment>
<feature type="domain" description="N-acetyltransferase" evidence="3">
    <location>
        <begin position="7"/>
        <end position="176"/>
    </location>
</feature>
<evidence type="ECO:0000313" key="5">
    <source>
        <dbReference type="Proteomes" id="UP000223913"/>
    </source>
</evidence>
<gene>
    <name evidence="4" type="ORF">CRP01_20090</name>
</gene>
<protein>
    <submittedName>
        <fullName evidence="4">GNAT family N-acetyltransferase</fullName>
    </submittedName>
</protein>
<dbReference type="InterPro" id="IPR050832">
    <property type="entry name" value="Bact_Acetyltransf"/>
</dbReference>
<dbReference type="RefSeq" id="WP_099151872.1">
    <property type="nucleotide sequence ID" value="NZ_PDUD01000024.1"/>
</dbReference>
<dbReference type="OrthoDB" id="5419426at2"/>
<dbReference type="CDD" id="cd04301">
    <property type="entry name" value="NAT_SF"/>
    <property type="match status" value="1"/>
</dbReference>